<gene>
    <name evidence="1" type="ORF">H5993_01615</name>
</gene>
<evidence type="ECO:0000313" key="2">
    <source>
        <dbReference type="Proteomes" id="UP000776629"/>
    </source>
</evidence>
<dbReference type="RefSeq" id="WP_204775976.1">
    <property type="nucleotide sequence ID" value="NZ_JACJJQ010000005.1"/>
</dbReference>
<evidence type="ECO:0000313" key="1">
    <source>
        <dbReference type="EMBL" id="MBM6753466.1"/>
    </source>
</evidence>
<protein>
    <submittedName>
        <fullName evidence="1">Uncharacterized protein</fullName>
    </submittedName>
</protein>
<sequence>MSVEVPENMEEVAMKIAQHQVRGEQLSVQKVIEDAVKEILQAFMDEALEGHYDDVKLEGQTLVVYDFMGEKEGQVTPEKDWVTDFQTDADAVIDRLEGAVGKIVRGR</sequence>
<accession>A0ABS2EM71</accession>
<dbReference type="Proteomes" id="UP000776629">
    <property type="component" value="Unassembled WGS sequence"/>
</dbReference>
<organism evidence="1 2">
    <name type="scientific">Limosilactobacillus alvi</name>
    <dbReference type="NCBI Taxonomy" id="990412"/>
    <lineage>
        <taxon>Bacteria</taxon>
        <taxon>Bacillati</taxon>
        <taxon>Bacillota</taxon>
        <taxon>Bacilli</taxon>
        <taxon>Lactobacillales</taxon>
        <taxon>Lactobacillaceae</taxon>
        <taxon>Limosilactobacillus</taxon>
    </lineage>
</organism>
<reference evidence="1 2" key="1">
    <citation type="journal article" date="2021" name="Sci. Rep.">
        <title>The distribution of antibiotic resistance genes in chicken gut microbiota commensals.</title>
        <authorList>
            <person name="Juricova H."/>
            <person name="Matiasovicova J."/>
            <person name="Kubasova T."/>
            <person name="Cejkova D."/>
            <person name="Rychlik I."/>
        </authorList>
    </citation>
    <scope>NUCLEOTIDE SEQUENCE [LARGE SCALE GENOMIC DNA]</scope>
    <source>
        <strain evidence="1 2">An810</strain>
    </source>
</reference>
<comment type="caution">
    <text evidence="1">The sequence shown here is derived from an EMBL/GenBank/DDBJ whole genome shotgun (WGS) entry which is preliminary data.</text>
</comment>
<name>A0ABS2EM71_9LACO</name>
<proteinExistence type="predicted"/>
<dbReference type="EMBL" id="JACJJQ010000005">
    <property type="protein sequence ID" value="MBM6753466.1"/>
    <property type="molecule type" value="Genomic_DNA"/>
</dbReference>
<keyword evidence="2" id="KW-1185">Reference proteome</keyword>